<dbReference type="GO" id="GO:0006487">
    <property type="term" value="P:protein N-linked glycosylation"/>
    <property type="evidence" value="ECO:0007669"/>
    <property type="project" value="TreeGrafter"/>
</dbReference>
<feature type="binding site" evidence="12">
    <location>
        <position position="206"/>
    </location>
    <ligand>
        <name>Mg(2+)</name>
        <dbReference type="ChEBI" id="CHEBI:18420"/>
        <label>1</label>
    </ligand>
</feature>
<evidence type="ECO:0000256" key="1">
    <source>
        <dbReference type="ARBA" id="ARBA00004496"/>
    </source>
</evidence>
<feature type="binding site" evidence="11">
    <location>
        <position position="132"/>
    </location>
    <ligand>
        <name>alpha-D-mannose 1-phosphate</name>
        <dbReference type="ChEBI" id="CHEBI:58409"/>
    </ligand>
</feature>
<protein>
    <recommendedName>
        <fullName evidence="5 13">Phosphomannomutase</fullName>
        <ecNumber evidence="5 13">5.4.2.8</ecNumber>
    </recommendedName>
</protein>
<dbReference type="OrthoDB" id="10264771at2759"/>
<dbReference type="Proteomes" id="UP000007350">
    <property type="component" value="Unassembled WGS sequence"/>
</dbReference>
<evidence type="ECO:0000256" key="9">
    <source>
        <dbReference type="ARBA" id="ARBA00023235"/>
    </source>
</evidence>
<comment type="subcellular location">
    <subcellularLocation>
        <location evidence="1 13">Cytoplasm</location>
    </subcellularLocation>
</comment>
<evidence type="ECO:0000256" key="3">
    <source>
        <dbReference type="ARBA" id="ARBA00009736"/>
    </source>
</evidence>
<dbReference type="InterPro" id="IPR023214">
    <property type="entry name" value="HAD_sf"/>
</dbReference>
<dbReference type="SFLD" id="SFLDG01143">
    <property type="entry name" value="C2.B.3:_Phosphomannomutase_Lik"/>
    <property type="match status" value="1"/>
</dbReference>
<dbReference type="InterPro" id="IPR006379">
    <property type="entry name" value="HAD-SF_hydro_IIB"/>
</dbReference>
<dbReference type="SUPFAM" id="SSF56784">
    <property type="entry name" value="HAD-like"/>
    <property type="match status" value="1"/>
</dbReference>
<dbReference type="SFLD" id="SFLDG01140">
    <property type="entry name" value="C2.B:_Phosphomannomutase_and_P"/>
    <property type="match status" value="1"/>
</dbReference>
<gene>
    <name evidence="14" type="ORF">MOQ_003723</name>
</gene>
<feature type="binding site" evidence="12">
    <location>
        <position position="9"/>
    </location>
    <ligand>
        <name>Mg(2+)</name>
        <dbReference type="ChEBI" id="CHEBI:18420"/>
        <label>1</label>
    </ligand>
</feature>
<dbReference type="GO" id="GO:0006013">
    <property type="term" value="P:mannose metabolic process"/>
    <property type="evidence" value="ECO:0007669"/>
    <property type="project" value="TreeGrafter"/>
</dbReference>
<dbReference type="UniPathway" id="UPA00126">
    <property type="reaction ID" value="UER00424"/>
</dbReference>
<reference evidence="14 15" key="1">
    <citation type="journal article" date="2012" name="BMC Genomics">
        <title>Comparative genomic analysis of human infective Trypanosoma cruzi lineages with the bat-restricted subspecies T. cruzi marinkellei.</title>
        <authorList>
            <person name="Franzen O."/>
            <person name="Talavera-Lopez C."/>
            <person name="Ochaya S."/>
            <person name="Butler C.E."/>
            <person name="Messenger L.A."/>
            <person name="Lewis M.D."/>
            <person name="Llewellyn M.S."/>
            <person name="Marinkelle C.J."/>
            <person name="Tyler K.M."/>
            <person name="Miles M.A."/>
            <person name="Andersson B."/>
        </authorList>
    </citation>
    <scope>NUCLEOTIDE SEQUENCE [LARGE SCALE GENOMIC DNA]</scope>
    <source>
        <strain evidence="14 15">B7</strain>
    </source>
</reference>
<dbReference type="EC" id="5.4.2.8" evidence="5 13"/>
<comment type="pathway">
    <text evidence="2 13">Nucleotide-sugar biosynthesis; GDP-alpha-D-mannose biosynthesis; alpha-D-mannose 1-phosphate from D-fructose 6-phosphate: step 2/2.</text>
</comment>
<evidence type="ECO:0000256" key="4">
    <source>
        <dbReference type="ARBA" id="ARBA00011738"/>
    </source>
</evidence>
<feature type="active site" description="Nucleophile" evidence="10">
    <location>
        <position position="9"/>
    </location>
</feature>
<keyword evidence="15" id="KW-1185">Reference proteome</keyword>
<feature type="binding site" evidence="11">
    <location>
        <position position="179"/>
    </location>
    <ligand>
        <name>alpha-D-mannose 1-phosphate</name>
        <dbReference type="ChEBI" id="CHEBI:58409"/>
    </ligand>
</feature>
<feature type="binding site" evidence="11">
    <location>
        <position position="121"/>
    </location>
    <ligand>
        <name>alpha-D-mannose 1-phosphate</name>
        <dbReference type="ChEBI" id="CHEBI:58409"/>
    </ligand>
</feature>
<evidence type="ECO:0000256" key="12">
    <source>
        <dbReference type="PIRSR" id="PIRSR605002-3"/>
    </source>
</evidence>
<dbReference type="Pfam" id="PF03332">
    <property type="entry name" value="PMM"/>
    <property type="match status" value="1"/>
</dbReference>
<evidence type="ECO:0000256" key="13">
    <source>
        <dbReference type="RuleBase" id="RU361118"/>
    </source>
</evidence>
<evidence type="ECO:0000256" key="11">
    <source>
        <dbReference type="PIRSR" id="PIRSR605002-2"/>
    </source>
</evidence>
<dbReference type="GO" id="GO:0046872">
    <property type="term" value="F:metal ion binding"/>
    <property type="evidence" value="ECO:0007669"/>
    <property type="project" value="UniProtKB-KW"/>
</dbReference>
<evidence type="ECO:0000256" key="7">
    <source>
        <dbReference type="ARBA" id="ARBA00022723"/>
    </source>
</evidence>
<keyword evidence="6 13" id="KW-0963">Cytoplasm</keyword>
<organism evidence="14 15">
    <name type="scientific">Trypanosoma cruzi marinkellei</name>
    <dbReference type="NCBI Taxonomy" id="85056"/>
    <lineage>
        <taxon>Eukaryota</taxon>
        <taxon>Discoba</taxon>
        <taxon>Euglenozoa</taxon>
        <taxon>Kinetoplastea</taxon>
        <taxon>Metakinetoplastina</taxon>
        <taxon>Trypanosomatida</taxon>
        <taxon>Trypanosomatidae</taxon>
        <taxon>Trypanosoma</taxon>
        <taxon>Schizotrypanum</taxon>
    </lineage>
</organism>
<dbReference type="EMBL" id="AHKC01009845">
    <property type="protein sequence ID" value="EKF32424.1"/>
    <property type="molecule type" value="Genomic_DNA"/>
</dbReference>
<dbReference type="InterPro" id="IPR043169">
    <property type="entry name" value="PMM_cap"/>
</dbReference>
<comment type="catalytic activity">
    <reaction evidence="13">
        <text>alpha-D-mannose 1-phosphate = D-mannose 6-phosphate</text>
        <dbReference type="Rhea" id="RHEA:11140"/>
        <dbReference type="ChEBI" id="CHEBI:58409"/>
        <dbReference type="ChEBI" id="CHEBI:58735"/>
        <dbReference type="EC" id="5.4.2.8"/>
    </reaction>
</comment>
<accession>K2N3A5</accession>
<comment type="cofactor">
    <cofactor evidence="12">
        <name>Mg(2+)</name>
        <dbReference type="ChEBI" id="CHEBI:18420"/>
    </cofactor>
</comment>
<evidence type="ECO:0000313" key="14">
    <source>
        <dbReference type="EMBL" id="EKF32424.1"/>
    </source>
</evidence>
<evidence type="ECO:0000313" key="15">
    <source>
        <dbReference type="Proteomes" id="UP000007350"/>
    </source>
</evidence>
<dbReference type="SFLD" id="SFLDS00003">
    <property type="entry name" value="Haloacid_Dehalogenase"/>
    <property type="match status" value="1"/>
</dbReference>
<feature type="binding site" evidence="11">
    <location>
        <position position="177"/>
    </location>
    <ligand>
        <name>alpha-D-mannose 1-phosphate</name>
        <dbReference type="ChEBI" id="CHEBI:58409"/>
    </ligand>
</feature>
<feature type="binding site" evidence="11">
    <location>
        <position position="18"/>
    </location>
    <ligand>
        <name>alpha-D-mannose 1-phosphate</name>
        <dbReference type="ChEBI" id="CHEBI:58409"/>
    </ligand>
</feature>
<feature type="binding site" evidence="12">
    <location>
        <position position="220"/>
    </location>
    <ligand>
        <name>Mg(2+)</name>
        <dbReference type="ChEBI" id="CHEBI:18420"/>
        <label>1</label>
    </ligand>
</feature>
<name>K2N3A5_TRYCR</name>
<comment type="subunit">
    <text evidence="4 13">Homodimer.</text>
</comment>
<evidence type="ECO:0000256" key="5">
    <source>
        <dbReference type="ARBA" id="ARBA00012730"/>
    </source>
</evidence>
<evidence type="ECO:0000256" key="2">
    <source>
        <dbReference type="ARBA" id="ARBA00004699"/>
    </source>
</evidence>
<dbReference type="Gene3D" id="3.30.1240.20">
    <property type="match status" value="1"/>
</dbReference>
<dbReference type="NCBIfam" id="TIGR01484">
    <property type="entry name" value="HAD-SF-IIB"/>
    <property type="match status" value="1"/>
</dbReference>
<proteinExistence type="inferred from homology"/>
<feature type="active site" description="Proton donor/acceptor" evidence="10">
    <location>
        <position position="11"/>
    </location>
</feature>
<dbReference type="GO" id="GO:0005829">
    <property type="term" value="C:cytosol"/>
    <property type="evidence" value="ECO:0007669"/>
    <property type="project" value="TreeGrafter"/>
</dbReference>
<dbReference type="GO" id="GO:0009298">
    <property type="term" value="P:GDP-mannose biosynthetic process"/>
    <property type="evidence" value="ECO:0007669"/>
    <property type="project" value="UniProtKB-UniPathway"/>
</dbReference>
<dbReference type="PANTHER" id="PTHR10466">
    <property type="entry name" value="PHOSPHOMANNOMUTASE"/>
    <property type="match status" value="1"/>
</dbReference>
<keyword evidence="7 12" id="KW-0479">Metal-binding</keyword>
<dbReference type="InterPro" id="IPR036412">
    <property type="entry name" value="HAD-like_sf"/>
</dbReference>
<keyword evidence="8 12" id="KW-0460">Magnesium</keyword>
<dbReference type="InterPro" id="IPR005002">
    <property type="entry name" value="PMM"/>
</dbReference>
<dbReference type="CDD" id="cd02585">
    <property type="entry name" value="HAD_PMM"/>
    <property type="match status" value="1"/>
</dbReference>
<comment type="caution">
    <text evidence="14">The sequence shown here is derived from an EMBL/GenBank/DDBJ whole genome shotgun (WGS) entry which is preliminary data.</text>
</comment>
<comment type="similarity">
    <text evidence="3 13">Belongs to the eukaryotic PMM family.</text>
</comment>
<sequence>MKKVLLLFDIDGTLTPPRLSQPDEVREVILRAKNAGFTVGTVGGSDLAKQIEQLGEDVFQQFDYVFAENGLLAYKHGKEIHRQNLLKELGNERIVKFVRKALRLLSELDIPVQRGTFIEYRNGMINVSPIGRNCTQSERDEFELYDKEHHVREKLIKELQNSFPDYGLKYSIGGQISFDVFPVGWDKSYCLRFVENDFDEIHFFGDKTHAGGNDYEIYTDKRIIGHAVKSYKDTVDEVNNLISSK</sequence>
<dbReference type="FunFam" id="3.30.1240.20:FF:000001">
    <property type="entry name" value="Phosphomannomutase"/>
    <property type="match status" value="1"/>
</dbReference>
<evidence type="ECO:0000256" key="10">
    <source>
        <dbReference type="PIRSR" id="PIRSR605002-1"/>
    </source>
</evidence>
<dbReference type="Gene3D" id="3.40.50.1000">
    <property type="entry name" value="HAD superfamily/HAD-like"/>
    <property type="match status" value="1"/>
</dbReference>
<feature type="binding site" evidence="12">
    <location>
        <position position="11"/>
    </location>
    <ligand>
        <name>Mg(2+)</name>
        <dbReference type="ChEBI" id="CHEBI:18420"/>
        <label>1</label>
    </ligand>
</feature>
<keyword evidence="9 13" id="KW-0413">Isomerase</keyword>
<feature type="binding site" evidence="11">
    <location>
        <position position="139"/>
    </location>
    <ligand>
        <name>alpha-D-mannose 1-phosphate</name>
        <dbReference type="ChEBI" id="CHEBI:58409"/>
    </ligand>
</feature>
<evidence type="ECO:0000256" key="8">
    <source>
        <dbReference type="ARBA" id="ARBA00022842"/>
    </source>
</evidence>
<feature type="binding site" evidence="12">
    <location>
        <position position="218"/>
    </location>
    <ligand>
        <name>Mg(2+)</name>
        <dbReference type="ChEBI" id="CHEBI:18420"/>
        <label>1</label>
    </ligand>
</feature>
<dbReference type="GO" id="GO:0004615">
    <property type="term" value="F:phosphomannomutase activity"/>
    <property type="evidence" value="ECO:0007669"/>
    <property type="project" value="UniProtKB-EC"/>
</dbReference>
<comment type="function">
    <text evidence="13">Involved in the synthesis of the GDP-mannose and dolichol-phosphate-mannose required for a number of critical mannosyl transfer reactions.</text>
</comment>
<dbReference type="SFLD" id="SFLDF00445">
    <property type="entry name" value="alpha-phosphomannomutase"/>
    <property type="match status" value="1"/>
</dbReference>
<evidence type="ECO:0000256" key="6">
    <source>
        <dbReference type="ARBA" id="ARBA00022490"/>
    </source>
</evidence>
<dbReference type="PANTHER" id="PTHR10466:SF0">
    <property type="entry name" value="PHOSPHOMANNOMUTASE"/>
    <property type="match status" value="1"/>
</dbReference>
<dbReference type="AlphaFoldDB" id="K2N3A5"/>